<reference evidence="1" key="1">
    <citation type="submission" date="2022-01" db="EMBL/GenBank/DDBJ databases">
        <title>Jiella avicenniae sp. nov., a novel endophytic bacterium isolated from bark of Avicennia marina.</title>
        <authorList>
            <person name="Tuo L."/>
        </authorList>
    </citation>
    <scope>NUCLEOTIDE SEQUENCE</scope>
    <source>
        <strain evidence="1">CBK1P-4</strain>
    </source>
</reference>
<gene>
    <name evidence="1" type="ORF">LZD57_15545</name>
</gene>
<dbReference type="GO" id="GO:0016787">
    <property type="term" value="F:hydrolase activity"/>
    <property type="evidence" value="ECO:0007669"/>
    <property type="project" value="UniProtKB-KW"/>
</dbReference>
<dbReference type="EMBL" id="JAJUWU010000016">
    <property type="protein sequence ID" value="MCE7029405.1"/>
    <property type="molecule type" value="Genomic_DNA"/>
</dbReference>
<evidence type="ECO:0000313" key="2">
    <source>
        <dbReference type="Proteomes" id="UP001139035"/>
    </source>
</evidence>
<keyword evidence="1" id="KW-0378">Hydrolase</keyword>
<name>A0A9X1P320_9HYPH</name>
<accession>A0A9X1P320</accession>
<sequence length="45" mass="5078">MGEAKEAEDVPWPGRTRPFCVYPKQARYTGVGSIEMAANFECRMP</sequence>
<protein>
    <submittedName>
        <fullName evidence="1">Tannase/feruloyl esterase family alpha/beta hydrolase</fullName>
    </submittedName>
</protein>
<organism evidence="1 2">
    <name type="scientific">Jiella avicenniae</name>
    <dbReference type="NCBI Taxonomy" id="2907202"/>
    <lineage>
        <taxon>Bacteria</taxon>
        <taxon>Pseudomonadati</taxon>
        <taxon>Pseudomonadota</taxon>
        <taxon>Alphaproteobacteria</taxon>
        <taxon>Hyphomicrobiales</taxon>
        <taxon>Aurantimonadaceae</taxon>
        <taxon>Jiella</taxon>
    </lineage>
</organism>
<dbReference type="Proteomes" id="UP001139035">
    <property type="component" value="Unassembled WGS sequence"/>
</dbReference>
<evidence type="ECO:0000313" key="1">
    <source>
        <dbReference type="EMBL" id="MCE7029405.1"/>
    </source>
</evidence>
<dbReference type="AlphaFoldDB" id="A0A9X1P320"/>
<proteinExistence type="predicted"/>
<keyword evidence="2" id="KW-1185">Reference proteome</keyword>
<comment type="caution">
    <text evidence="1">The sequence shown here is derived from an EMBL/GenBank/DDBJ whole genome shotgun (WGS) entry which is preliminary data.</text>
</comment>